<keyword evidence="2" id="KW-1185">Reference proteome</keyword>
<protein>
    <submittedName>
        <fullName evidence="1">Uncharacterized protein</fullName>
    </submittedName>
</protein>
<name>A0A7W7LIK1_STRNE</name>
<reference evidence="1 2" key="1">
    <citation type="submission" date="2020-08" db="EMBL/GenBank/DDBJ databases">
        <title>Genomic Encyclopedia of Type Strains, Phase III (KMG-III): the genomes of soil and plant-associated and newly described type strains.</title>
        <authorList>
            <person name="Whitman W."/>
        </authorList>
    </citation>
    <scope>NUCLEOTIDE SEQUENCE [LARGE SCALE GENOMIC DNA]</scope>
    <source>
        <strain evidence="1 2">CECT 3265</strain>
    </source>
</reference>
<comment type="caution">
    <text evidence="1">The sequence shown here is derived from an EMBL/GenBank/DDBJ whole genome shotgun (WGS) entry which is preliminary data.</text>
</comment>
<gene>
    <name evidence="1" type="ORF">FHS38_006924</name>
</gene>
<dbReference type="AlphaFoldDB" id="A0A7W7LIK1"/>
<evidence type="ECO:0000313" key="2">
    <source>
        <dbReference type="Proteomes" id="UP000556436"/>
    </source>
</evidence>
<accession>A0A7W7LIK1</accession>
<sequence>MEADALAGPGACFRSRNIGTAAPLAFNTAMKDHSKAGLITVVDTAPGAFERHGQPVFCLALDDIGERPGPLSLGIRSARRRTPAAAARG</sequence>
<organism evidence="1 2">
    <name type="scientific">Streptomyces netropsis</name>
    <name type="common">Streptoverticillium netropsis</name>
    <dbReference type="NCBI Taxonomy" id="55404"/>
    <lineage>
        <taxon>Bacteria</taxon>
        <taxon>Bacillati</taxon>
        <taxon>Actinomycetota</taxon>
        <taxon>Actinomycetes</taxon>
        <taxon>Kitasatosporales</taxon>
        <taxon>Streptomycetaceae</taxon>
        <taxon>Streptomyces</taxon>
    </lineage>
</organism>
<dbReference type="RefSeq" id="WP_184740330.1">
    <property type="nucleotide sequence ID" value="NZ_BMRW01000024.1"/>
</dbReference>
<dbReference type="EMBL" id="JACHJG010000026">
    <property type="protein sequence ID" value="MBB4890832.1"/>
    <property type="molecule type" value="Genomic_DNA"/>
</dbReference>
<proteinExistence type="predicted"/>
<evidence type="ECO:0000313" key="1">
    <source>
        <dbReference type="EMBL" id="MBB4890832.1"/>
    </source>
</evidence>
<dbReference type="Proteomes" id="UP000556436">
    <property type="component" value="Unassembled WGS sequence"/>
</dbReference>